<organism evidence="2 3">
    <name type="scientific">Ruminococcus flavefaciens</name>
    <dbReference type="NCBI Taxonomy" id="1265"/>
    <lineage>
        <taxon>Bacteria</taxon>
        <taxon>Bacillati</taxon>
        <taxon>Bacillota</taxon>
        <taxon>Clostridia</taxon>
        <taxon>Eubacteriales</taxon>
        <taxon>Oscillospiraceae</taxon>
        <taxon>Ruminococcus</taxon>
    </lineage>
</organism>
<dbReference type="AlphaFoldDB" id="A0A1K1PC31"/>
<keyword evidence="1" id="KW-1133">Transmembrane helix</keyword>
<protein>
    <submittedName>
        <fullName evidence="2">Uncharacterized protein</fullName>
    </submittedName>
</protein>
<sequence>MNLISLAKGAAAGAVVGFACYALSNARPMKKMSIKRDAGKTLKAAGNLLDDIKSVLM</sequence>
<evidence type="ECO:0000313" key="2">
    <source>
        <dbReference type="EMBL" id="SFW45148.1"/>
    </source>
</evidence>
<keyword evidence="1" id="KW-0812">Transmembrane</keyword>
<evidence type="ECO:0000256" key="1">
    <source>
        <dbReference type="SAM" id="Phobius"/>
    </source>
</evidence>
<reference evidence="3" key="1">
    <citation type="submission" date="2016-11" db="EMBL/GenBank/DDBJ databases">
        <authorList>
            <person name="Varghese N."/>
            <person name="Submissions S."/>
        </authorList>
    </citation>
    <scope>NUCLEOTIDE SEQUENCE [LARGE SCALE GENOMIC DNA]</scope>
    <source>
        <strain evidence="3">YL228</strain>
    </source>
</reference>
<keyword evidence="1" id="KW-0472">Membrane</keyword>
<dbReference type="RefSeq" id="WP_177243968.1">
    <property type="nucleotide sequence ID" value="NZ_FPIP01000008.1"/>
</dbReference>
<feature type="transmembrane region" description="Helical" evidence="1">
    <location>
        <begin position="6"/>
        <end position="26"/>
    </location>
</feature>
<accession>A0A1K1PC31</accession>
<dbReference type="EMBL" id="FPIP01000008">
    <property type="protein sequence ID" value="SFW45148.1"/>
    <property type="molecule type" value="Genomic_DNA"/>
</dbReference>
<proteinExistence type="predicted"/>
<gene>
    <name evidence="2" type="ORF">SAMN02910280_2630</name>
</gene>
<dbReference type="Proteomes" id="UP000183461">
    <property type="component" value="Unassembled WGS sequence"/>
</dbReference>
<evidence type="ECO:0000313" key="3">
    <source>
        <dbReference type="Proteomes" id="UP000183461"/>
    </source>
</evidence>
<name>A0A1K1PC31_RUMFL</name>